<name>A0A165C4Z2_EXIGL</name>
<dbReference type="InParanoid" id="A0A165C4Z2"/>
<evidence type="ECO:0000313" key="2">
    <source>
        <dbReference type="Proteomes" id="UP000077266"/>
    </source>
</evidence>
<protein>
    <submittedName>
        <fullName evidence="1">Uncharacterized protein</fullName>
    </submittedName>
</protein>
<accession>A0A165C4Z2</accession>
<reference evidence="1 2" key="1">
    <citation type="journal article" date="2016" name="Mol. Biol. Evol.">
        <title>Comparative Genomics of Early-Diverging Mushroom-Forming Fungi Provides Insights into the Origins of Lignocellulose Decay Capabilities.</title>
        <authorList>
            <person name="Nagy L.G."/>
            <person name="Riley R."/>
            <person name="Tritt A."/>
            <person name="Adam C."/>
            <person name="Daum C."/>
            <person name="Floudas D."/>
            <person name="Sun H."/>
            <person name="Yadav J.S."/>
            <person name="Pangilinan J."/>
            <person name="Larsson K.H."/>
            <person name="Matsuura K."/>
            <person name="Barry K."/>
            <person name="Labutti K."/>
            <person name="Kuo R."/>
            <person name="Ohm R.A."/>
            <person name="Bhattacharya S.S."/>
            <person name="Shirouzu T."/>
            <person name="Yoshinaga Y."/>
            <person name="Martin F.M."/>
            <person name="Grigoriev I.V."/>
            <person name="Hibbett D.S."/>
        </authorList>
    </citation>
    <scope>NUCLEOTIDE SEQUENCE [LARGE SCALE GENOMIC DNA]</scope>
    <source>
        <strain evidence="1 2">HHB12029</strain>
    </source>
</reference>
<dbReference type="EMBL" id="KV426364">
    <property type="protein sequence ID" value="KZV81827.1"/>
    <property type="molecule type" value="Genomic_DNA"/>
</dbReference>
<dbReference type="Proteomes" id="UP000077266">
    <property type="component" value="Unassembled WGS sequence"/>
</dbReference>
<organism evidence="1 2">
    <name type="scientific">Exidia glandulosa HHB12029</name>
    <dbReference type="NCBI Taxonomy" id="1314781"/>
    <lineage>
        <taxon>Eukaryota</taxon>
        <taxon>Fungi</taxon>
        <taxon>Dikarya</taxon>
        <taxon>Basidiomycota</taxon>
        <taxon>Agaricomycotina</taxon>
        <taxon>Agaricomycetes</taxon>
        <taxon>Auriculariales</taxon>
        <taxon>Exidiaceae</taxon>
        <taxon>Exidia</taxon>
    </lineage>
</organism>
<evidence type="ECO:0000313" key="1">
    <source>
        <dbReference type="EMBL" id="KZV81827.1"/>
    </source>
</evidence>
<keyword evidence="2" id="KW-1185">Reference proteome</keyword>
<proteinExistence type="predicted"/>
<gene>
    <name evidence="1" type="ORF">EXIGLDRAFT_779272</name>
</gene>
<sequence length="98" mass="10997">MYGVRCRIQSVLGDALTVIGKALSGLKTFTITAQTSDALETEGDLLPAHKVPQTVRDGERPTVTIREVEAFLSRHRMKKKSQLEVIMNGVDFAERRRR</sequence>
<dbReference type="AlphaFoldDB" id="A0A165C4Z2"/>